<keyword evidence="10" id="KW-0169">Cobalamin biosynthesis</keyword>
<evidence type="ECO:0000256" key="12">
    <source>
        <dbReference type="ARBA" id="ARBA00022741"/>
    </source>
</evidence>
<evidence type="ECO:0000256" key="15">
    <source>
        <dbReference type="ARBA" id="ARBA00023134"/>
    </source>
</evidence>
<evidence type="ECO:0000256" key="7">
    <source>
        <dbReference type="ARBA" id="ARBA00007490"/>
    </source>
</evidence>
<keyword evidence="15" id="KW-0342">GTP-binding</keyword>
<name>C0CIW7_BLAHS</name>
<evidence type="ECO:0000256" key="11">
    <source>
        <dbReference type="ARBA" id="ARBA00022679"/>
    </source>
</evidence>
<dbReference type="GO" id="GO:0008820">
    <property type="term" value="F:cobinamide phosphate guanylyltransferase activity"/>
    <property type="evidence" value="ECO:0007669"/>
    <property type="project" value="UniProtKB-EC"/>
</dbReference>
<dbReference type="UniPathway" id="UPA00148">
    <property type="reaction ID" value="UER00236"/>
</dbReference>
<organism evidence="18 19">
    <name type="scientific">Blautia hydrogenotrophica (strain DSM 10507 / JCM 14656 / S5a33)</name>
    <name type="common">Ruminococcus hydrogenotrophicus</name>
    <dbReference type="NCBI Taxonomy" id="476272"/>
    <lineage>
        <taxon>Bacteria</taxon>
        <taxon>Bacillati</taxon>
        <taxon>Bacillota</taxon>
        <taxon>Clostridia</taxon>
        <taxon>Lachnospirales</taxon>
        <taxon>Lachnospiraceae</taxon>
        <taxon>Blautia</taxon>
    </lineage>
</organism>
<evidence type="ECO:0000313" key="19">
    <source>
        <dbReference type="Proteomes" id="UP000003100"/>
    </source>
</evidence>
<comment type="catalytic activity">
    <reaction evidence="1">
        <text>adenosylcob(III)inamide + ATP = adenosylcob(III)inamide phosphate + ADP + H(+)</text>
        <dbReference type="Rhea" id="RHEA:15769"/>
        <dbReference type="ChEBI" id="CHEBI:2480"/>
        <dbReference type="ChEBI" id="CHEBI:15378"/>
        <dbReference type="ChEBI" id="CHEBI:30616"/>
        <dbReference type="ChEBI" id="CHEBI:58502"/>
        <dbReference type="ChEBI" id="CHEBI:456216"/>
        <dbReference type="EC" id="2.7.1.156"/>
    </reaction>
</comment>
<comment type="catalytic activity">
    <reaction evidence="2">
        <text>adenosylcob(III)inamide phosphate + GTP + H(+) = adenosylcob(III)inamide-GDP + diphosphate</text>
        <dbReference type="Rhea" id="RHEA:22712"/>
        <dbReference type="ChEBI" id="CHEBI:15378"/>
        <dbReference type="ChEBI" id="CHEBI:33019"/>
        <dbReference type="ChEBI" id="CHEBI:37565"/>
        <dbReference type="ChEBI" id="CHEBI:58502"/>
        <dbReference type="ChEBI" id="CHEBI:60487"/>
        <dbReference type="EC" id="2.7.7.62"/>
    </reaction>
</comment>
<dbReference type="AlphaFoldDB" id="C0CIW7"/>
<proteinExistence type="inferred from homology"/>
<reference evidence="18 19" key="1">
    <citation type="submission" date="2009-01" db="EMBL/GenBank/DDBJ databases">
        <authorList>
            <person name="Fulton L."/>
            <person name="Clifton S."/>
            <person name="Fulton B."/>
            <person name="Xu J."/>
            <person name="Minx P."/>
            <person name="Pepin K.H."/>
            <person name="Johnson M."/>
            <person name="Bhonagiri V."/>
            <person name="Nash W.E."/>
            <person name="Mardis E.R."/>
            <person name="Wilson R.K."/>
        </authorList>
    </citation>
    <scope>NUCLEOTIDE SEQUENCE [LARGE SCALE GENOMIC DNA]</scope>
    <source>
        <strain evidence="19">DSM 10507 / JCM 14656 / S5a33</strain>
    </source>
</reference>
<evidence type="ECO:0000256" key="17">
    <source>
        <dbReference type="ARBA" id="ARBA00030571"/>
    </source>
</evidence>
<dbReference type="InterPro" id="IPR027417">
    <property type="entry name" value="P-loop_NTPase"/>
</dbReference>
<evidence type="ECO:0000256" key="16">
    <source>
        <dbReference type="ARBA" id="ARBA00029570"/>
    </source>
</evidence>
<dbReference type="PANTHER" id="PTHR34848">
    <property type="match status" value="1"/>
</dbReference>
<dbReference type="EMBL" id="ACBZ01000028">
    <property type="protein sequence ID" value="EEG50305.1"/>
    <property type="molecule type" value="Genomic_DNA"/>
</dbReference>
<evidence type="ECO:0000256" key="6">
    <source>
        <dbReference type="ARBA" id="ARBA00005159"/>
    </source>
</evidence>
<dbReference type="EC" id="2.7.1.156" evidence="8"/>
<evidence type="ECO:0000256" key="5">
    <source>
        <dbReference type="ARBA" id="ARBA00004692"/>
    </source>
</evidence>
<evidence type="ECO:0000256" key="14">
    <source>
        <dbReference type="ARBA" id="ARBA00022840"/>
    </source>
</evidence>
<dbReference type="GO" id="GO:0009236">
    <property type="term" value="P:cobalamin biosynthetic process"/>
    <property type="evidence" value="ECO:0007669"/>
    <property type="project" value="UniProtKB-UniPathway"/>
</dbReference>
<keyword evidence="11" id="KW-0808">Transferase</keyword>
<comment type="pathway">
    <text evidence="5">Cofactor biosynthesis; adenosylcobalamin biosynthesis; adenosylcobalamin from cob(II)yrinate a,c-diamide: step 6/7.</text>
</comment>
<protein>
    <recommendedName>
        <fullName evidence="16">Adenosylcobinamide kinase</fullName>
        <ecNumber evidence="8">2.7.1.156</ecNumber>
        <ecNumber evidence="9">2.7.7.62</ecNumber>
    </recommendedName>
    <alternativeName>
        <fullName evidence="17">Adenosylcobinamide-phosphate guanylyltransferase</fullName>
    </alternativeName>
</protein>
<keyword evidence="12" id="KW-0547">Nucleotide-binding</keyword>
<dbReference type="EC" id="2.7.7.62" evidence="9"/>
<dbReference type="eggNOG" id="COG2087">
    <property type="taxonomic scope" value="Bacteria"/>
</dbReference>
<comment type="similarity">
    <text evidence="7">Belongs to the CobU/CobP family.</text>
</comment>
<keyword evidence="14" id="KW-0067">ATP-binding</keyword>
<keyword evidence="13" id="KW-0418">Kinase</keyword>
<accession>C0CIW7</accession>
<reference evidence="18 19" key="2">
    <citation type="submission" date="2009-02" db="EMBL/GenBank/DDBJ databases">
        <title>Draft genome sequence of Blautia hydrogenotrophica DSM 10507 (Ruminococcus hydrogenotrophicus DSM 10507).</title>
        <authorList>
            <person name="Sudarsanam P."/>
            <person name="Ley R."/>
            <person name="Guruge J."/>
            <person name="Turnbaugh P.J."/>
            <person name="Mahowald M."/>
            <person name="Liep D."/>
            <person name="Gordon J."/>
        </authorList>
    </citation>
    <scope>NUCLEOTIDE SEQUENCE [LARGE SCALE GENOMIC DNA]</scope>
    <source>
        <strain evidence="19">DSM 10507 / JCM 14656 / S5a33</strain>
    </source>
</reference>
<dbReference type="PATRIC" id="fig|476272.21.peg.3787"/>
<comment type="caution">
    <text evidence="18">The sequence shown here is derived from an EMBL/GenBank/DDBJ whole genome shotgun (WGS) entry which is preliminary data.</text>
</comment>
<dbReference type="Pfam" id="PF02283">
    <property type="entry name" value="CobU"/>
    <property type="match status" value="1"/>
</dbReference>
<dbReference type="PANTHER" id="PTHR34848:SF1">
    <property type="entry name" value="BIFUNCTIONAL ADENOSYLCOBALAMIN BIOSYNTHESIS PROTEIN COBU"/>
    <property type="match status" value="1"/>
</dbReference>
<comment type="catalytic activity">
    <reaction evidence="3">
        <text>adenosylcob(III)inamide + GTP = adenosylcob(III)inamide phosphate + GDP + H(+)</text>
        <dbReference type="Rhea" id="RHEA:15765"/>
        <dbReference type="ChEBI" id="CHEBI:2480"/>
        <dbReference type="ChEBI" id="CHEBI:15378"/>
        <dbReference type="ChEBI" id="CHEBI:37565"/>
        <dbReference type="ChEBI" id="CHEBI:58189"/>
        <dbReference type="ChEBI" id="CHEBI:58502"/>
        <dbReference type="EC" id="2.7.1.156"/>
    </reaction>
</comment>
<sequence>KVKKMELIVGGAFQGQLEYAKKLHPECEWQDGASCSWEELCAAKGVYNFQEFIRRALKDERDVAELAKELLVCNGELLIVSDEVGYGVVPIDAFERRYRETVGRVCTELAAASSRVHRVICGIGTVIKDA</sequence>
<evidence type="ECO:0000256" key="3">
    <source>
        <dbReference type="ARBA" id="ARBA00001522"/>
    </source>
</evidence>
<evidence type="ECO:0000256" key="9">
    <source>
        <dbReference type="ARBA" id="ARBA00012523"/>
    </source>
</evidence>
<dbReference type="SUPFAM" id="SSF52540">
    <property type="entry name" value="P-loop containing nucleoside triphosphate hydrolases"/>
    <property type="match status" value="1"/>
</dbReference>
<feature type="non-terminal residue" evidence="18">
    <location>
        <position position="1"/>
    </location>
</feature>
<evidence type="ECO:0000256" key="13">
    <source>
        <dbReference type="ARBA" id="ARBA00022777"/>
    </source>
</evidence>
<dbReference type="HOGENOM" id="CLU_1931890_0_0_9"/>
<dbReference type="InterPro" id="IPR003203">
    <property type="entry name" value="CobU/CobP"/>
</dbReference>
<evidence type="ECO:0000256" key="10">
    <source>
        <dbReference type="ARBA" id="ARBA00022573"/>
    </source>
</evidence>
<dbReference type="RefSeq" id="WP_005946247.1">
    <property type="nucleotide sequence ID" value="NZ_GG657679.1"/>
</dbReference>
<dbReference type="Proteomes" id="UP000003100">
    <property type="component" value="Unassembled WGS sequence"/>
</dbReference>
<dbReference type="Gene3D" id="3.40.50.300">
    <property type="entry name" value="P-loop containing nucleotide triphosphate hydrolases"/>
    <property type="match status" value="1"/>
</dbReference>
<evidence type="ECO:0000256" key="4">
    <source>
        <dbReference type="ARBA" id="ARBA00003889"/>
    </source>
</evidence>
<evidence type="ECO:0000256" key="1">
    <source>
        <dbReference type="ARBA" id="ARBA00000312"/>
    </source>
</evidence>
<comment type="pathway">
    <text evidence="6">Cofactor biosynthesis; adenosylcobalamin biosynthesis; adenosylcobalamin from cob(II)yrinate a,c-diamide: step 5/7.</text>
</comment>
<dbReference type="GO" id="GO:0043752">
    <property type="term" value="F:adenosylcobinamide kinase activity"/>
    <property type="evidence" value="ECO:0007669"/>
    <property type="project" value="UniProtKB-EC"/>
</dbReference>
<dbReference type="GO" id="GO:0005525">
    <property type="term" value="F:GTP binding"/>
    <property type="evidence" value="ECO:0007669"/>
    <property type="project" value="UniProtKB-KW"/>
</dbReference>
<comment type="function">
    <text evidence="4">Catalyzes ATP-dependent phosphorylation of adenosylcobinamide and addition of GMP to adenosylcobinamide phosphate.</text>
</comment>
<keyword evidence="19" id="KW-1185">Reference proteome</keyword>
<evidence type="ECO:0000313" key="18">
    <source>
        <dbReference type="EMBL" id="EEG50305.1"/>
    </source>
</evidence>
<gene>
    <name evidence="18" type="ORF">RUMHYD_00784</name>
</gene>
<evidence type="ECO:0000256" key="8">
    <source>
        <dbReference type="ARBA" id="ARBA00012016"/>
    </source>
</evidence>
<dbReference type="GO" id="GO:0005524">
    <property type="term" value="F:ATP binding"/>
    <property type="evidence" value="ECO:0007669"/>
    <property type="project" value="UniProtKB-KW"/>
</dbReference>
<evidence type="ECO:0000256" key="2">
    <source>
        <dbReference type="ARBA" id="ARBA00000711"/>
    </source>
</evidence>